<feature type="transmembrane region" description="Helical" evidence="7">
    <location>
        <begin position="98"/>
        <end position="126"/>
    </location>
</feature>
<dbReference type="PANTHER" id="PTHR33362">
    <property type="entry name" value="SIALIC ACID TRAP TRANSPORTER PERMEASE PROTEIN SIAT-RELATED"/>
    <property type="match status" value="1"/>
</dbReference>
<keyword evidence="10" id="KW-1185">Reference proteome</keyword>
<organism evidence="9 10">
    <name type="scientific">Azospirillum oleiclasticum</name>
    <dbReference type="NCBI Taxonomy" id="2735135"/>
    <lineage>
        <taxon>Bacteria</taxon>
        <taxon>Pseudomonadati</taxon>
        <taxon>Pseudomonadota</taxon>
        <taxon>Alphaproteobacteria</taxon>
        <taxon>Rhodospirillales</taxon>
        <taxon>Azospirillaceae</taxon>
        <taxon>Azospirillum</taxon>
    </lineage>
</organism>
<feature type="transmembrane region" description="Helical" evidence="7">
    <location>
        <begin position="174"/>
        <end position="195"/>
    </location>
</feature>
<evidence type="ECO:0000256" key="5">
    <source>
        <dbReference type="ARBA" id="ARBA00022989"/>
    </source>
</evidence>
<feature type="transmembrane region" description="Helical" evidence="7">
    <location>
        <begin position="398"/>
        <end position="423"/>
    </location>
</feature>
<feature type="transmembrane region" description="Helical" evidence="7">
    <location>
        <begin position="138"/>
        <end position="162"/>
    </location>
</feature>
<feature type="domain" description="TRAP C4-dicarboxylate transport system permease DctM subunit" evidence="8">
    <location>
        <begin position="15"/>
        <end position="416"/>
    </location>
</feature>
<keyword evidence="3 7" id="KW-0997">Cell inner membrane</keyword>
<comment type="subunit">
    <text evidence="7">The complex comprises the extracytoplasmic solute receptor protein and the two transmembrane proteins.</text>
</comment>
<proteinExistence type="inferred from homology"/>
<comment type="function">
    <text evidence="7">Part of the tripartite ATP-independent periplasmic (TRAP) transport system.</text>
</comment>
<dbReference type="InterPro" id="IPR010656">
    <property type="entry name" value="DctM"/>
</dbReference>
<dbReference type="PIRSF" id="PIRSF006066">
    <property type="entry name" value="HI0050"/>
    <property type="match status" value="1"/>
</dbReference>
<evidence type="ECO:0000259" key="8">
    <source>
        <dbReference type="Pfam" id="PF06808"/>
    </source>
</evidence>
<evidence type="ECO:0000313" key="9">
    <source>
        <dbReference type="EMBL" id="NYZ22599.1"/>
    </source>
</evidence>
<feature type="transmembrane region" description="Helical" evidence="7">
    <location>
        <begin position="360"/>
        <end position="386"/>
    </location>
</feature>
<gene>
    <name evidence="9" type="ORF">HND93_23050</name>
</gene>
<feature type="transmembrane region" description="Helical" evidence="7">
    <location>
        <begin position="270"/>
        <end position="291"/>
    </location>
</feature>
<feature type="transmembrane region" description="Helical" evidence="7">
    <location>
        <begin position="240"/>
        <end position="258"/>
    </location>
</feature>
<keyword evidence="6 7" id="KW-0472">Membrane</keyword>
<evidence type="ECO:0000256" key="6">
    <source>
        <dbReference type="ARBA" id="ARBA00023136"/>
    </source>
</evidence>
<evidence type="ECO:0000313" key="10">
    <source>
        <dbReference type="Proteomes" id="UP000584642"/>
    </source>
</evidence>
<dbReference type="Pfam" id="PF06808">
    <property type="entry name" value="DctM"/>
    <property type="match status" value="1"/>
</dbReference>
<keyword evidence="5 7" id="KW-1133">Transmembrane helix</keyword>
<keyword evidence="2" id="KW-1003">Cell membrane</keyword>
<accession>A0ABX2TEM6</accession>
<dbReference type="EMBL" id="JABFDB010000019">
    <property type="protein sequence ID" value="NYZ22599.1"/>
    <property type="molecule type" value="Genomic_DNA"/>
</dbReference>
<comment type="caution">
    <text evidence="9">The sequence shown here is derived from an EMBL/GenBank/DDBJ whole genome shotgun (WGS) entry which is preliminary data.</text>
</comment>
<feature type="transmembrane region" description="Helical" evidence="7">
    <location>
        <begin position="54"/>
        <end position="78"/>
    </location>
</feature>
<sequence>MSDTFLIILTTAAALGLFVYGTPIFLLMGLWVVAAHLIYDFSLANIGISMFEGLNSFALLAAPLFILTGDLIAGGGIARRITDFTLAALGWLRGGLGMAAITACGMFAAISGSNSATAATIGSITFPAMRDQKYGDSFSAATAASGGVVGIIIPPSILFIIYGYLVNVPVGELFLAGVGPGLLMVAAMLLACHLVSRFQGLGTIIPFRAREAARRTPGIGIAMGAVVLVLWGIYTGVFSPTEAAAVTVAYCLFAGLLLTRELSLRELPRIVLRSAMIVGIIMPLVAVSMMMQEIFSVIGVSRGVQQMLAGIGDYTVIMAICMVAVLIAGCFLESVPVTIILAPILAPAAVAAGADPFHFAIVFMVGAAIGFITPPFGLNLFVVSSVTGVPYLRIARAVLPYLFALLTAWIVIAAFPILTLYVVQFVGLAGGGLR</sequence>
<evidence type="ECO:0000256" key="1">
    <source>
        <dbReference type="ARBA" id="ARBA00004429"/>
    </source>
</evidence>
<reference evidence="9 10" key="1">
    <citation type="submission" date="2020-05" db="EMBL/GenBank/DDBJ databases">
        <title>Azospirillum oleiclasticum sp. nov, a nitrogen-fixing and heavy crude oil-emulsifying bacterium isolated from the crude oil of Yumen Oilfield.</title>
        <authorList>
            <person name="Wu D."/>
            <person name="Cai M."/>
            <person name="Zhang X."/>
        </authorList>
    </citation>
    <scope>NUCLEOTIDE SEQUENCE [LARGE SCALE GENOMIC DNA]</scope>
    <source>
        <strain evidence="9 10">ROY-1-1-2</strain>
    </source>
</reference>
<dbReference type="RefSeq" id="WP_180284362.1">
    <property type="nucleotide sequence ID" value="NZ_JABFDB010000019.1"/>
</dbReference>
<dbReference type="InterPro" id="IPR004681">
    <property type="entry name" value="TRAP_DctM"/>
</dbReference>
<name>A0ABX2TEM6_9PROT</name>
<feature type="transmembrane region" description="Helical" evidence="7">
    <location>
        <begin position="216"/>
        <end position="234"/>
    </location>
</feature>
<evidence type="ECO:0000256" key="3">
    <source>
        <dbReference type="ARBA" id="ARBA00022519"/>
    </source>
</evidence>
<dbReference type="NCBIfam" id="TIGR00786">
    <property type="entry name" value="dctM"/>
    <property type="match status" value="1"/>
</dbReference>
<feature type="transmembrane region" description="Helical" evidence="7">
    <location>
        <begin position="337"/>
        <end position="354"/>
    </location>
</feature>
<comment type="subcellular location">
    <subcellularLocation>
        <location evidence="1 7">Cell inner membrane</location>
        <topology evidence="1 7">Multi-pass membrane protein</topology>
    </subcellularLocation>
</comment>
<comment type="similarity">
    <text evidence="7">Belongs to the TRAP transporter large permease family.</text>
</comment>
<keyword evidence="4 7" id="KW-0812">Transmembrane</keyword>
<feature type="transmembrane region" description="Helical" evidence="7">
    <location>
        <begin position="6"/>
        <end position="33"/>
    </location>
</feature>
<evidence type="ECO:0000256" key="4">
    <source>
        <dbReference type="ARBA" id="ARBA00022692"/>
    </source>
</evidence>
<keyword evidence="7" id="KW-0813">Transport</keyword>
<dbReference type="Proteomes" id="UP000584642">
    <property type="component" value="Unassembled WGS sequence"/>
</dbReference>
<evidence type="ECO:0000256" key="2">
    <source>
        <dbReference type="ARBA" id="ARBA00022475"/>
    </source>
</evidence>
<evidence type="ECO:0000256" key="7">
    <source>
        <dbReference type="RuleBase" id="RU369079"/>
    </source>
</evidence>
<protein>
    <recommendedName>
        <fullName evidence="7">TRAP transporter large permease protein</fullName>
    </recommendedName>
</protein>
<feature type="transmembrane region" description="Helical" evidence="7">
    <location>
        <begin position="311"/>
        <end position="332"/>
    </location>
</feature>
<dbReference type="PANTHER" id="PTHR33362:SF5">
    <property type="entry name" value="C4-DICARBOXYLATE TRAP TRANSPORTER LARGE PERMEASE PROTEIN DCTM"/>
    <property type="match status" value="1"/>
</dbReference>